<dbReference type="RefSeq" id="WP_285625536.1">
    <property type="nucleotide sequence ID" value="NZ_BSTJ01000006.1"/>
</dbReference>
<feature type="transmembrane region" description="Helical" evidence="1">
    <location>
        <begin position="120"/>
        <end position="138"/>
    </location>
</feature>
<evidence type="ECO:0000313" key="2">
    <source>
        <dbReference type="EMBL" id="GLY76830.1"/>
    </source>
</evidence>
<dbReference type="Proteomes" id="UP001165135">
    <property type="component" value="Unassembled WGS sequence"/>
</dbReference>
<evidence type="ECO:0000256" key="1">
    <source>
        <dbReference type="SAM" id="Phobius"/>
    </source>
</evidence>
<keyword evidence="1" id="KW-1133">Transmembrane helix</keyword>
<accession>A0A9W6RKV3</accession>
<feature type="transmembrane region" description="Helical" evidence="1">
    <location>
        <begin position="144"/>
        <end position="166"/>
    </location>
</feature>
<sequence length="173" mass="17508">MFKAGVGFYALFGVGWLMLGIGRFGGGVAAVGLPLGLLVALGLMLTAKRRLPDAAGGPPPARHRRRFAQVNAAQWVLIAVVAVACGRTGRPGLIPPLVALIVGAHFFPLAGVFAQPRMRVPGALLIAAGVAGLAVWIAHGSQGVVSTVVGVACALTLWGTAAWTVASSGTVRA</sequence>
<keyword evidence="1" id="KW-0472">Membrane</keyword>
<dbReference type="EMBL" id="BSTJ01000006">
    <property type="protein sequence ID" value="GLY76830.1"/>
    <property type="molecule type" value="Genomic_DNA"/>
</dbReference>
<feature type="transmembrane region" description="Helical" evidence="1">
    <location>
        <begin position="93"/>
        <end position="113"/>
    </location>
</feature>
<comment type="caution">
    <text evidence="2">The sequence shown here is derived from an EMBL/GenBank/DDBJ whole genome shotgun (WGS) entry which is preliminary data.</text>
</comment>
<evidence type="ECO:0000313" key="3">
    <source>
        <dbReference type="Proteomes" id="UP001165135"/>
    </source>
</evidence>
<name>A0A9W6RKV3_9ACTN</name>
<protein>
    <submittedName>
        <fullName evidence="2">Uncharacterized protein</fullName>
    </submittedName>
</protein>
<reference evidence="2" key="1">
    <citation type="submission" date="2023-03" db="EMBL/GenBank/DDBJ databases">
        <title>Actinoallomurus iriomotensis NBRC 103681.</title>
        <authorList>
            <person name="Ichikawa N."/>
            <person name="Sato H."/>
            <person name="Tonouchi N."/>
        </authorList>
    </citation>
    <scope>NUCLEOTIDE SEQUENCE</scope>
    <source>
        <strain evidence="2">NBRC 103681</strain>
    </source>
</reference>
<organism evidence="2 3">
    <name type="scientific">Actinoallomurus iriomotensis</name>
    <dbReference type="NCBI Taxonomy" id="478107"/>
    <lineage>
        <taxon>Bacteria</taxon>
        <taxon>Bacillati</taxon>
        <taxon>Actinomycetota</taxon>
        <taxon>Actinomycetes</taxon>
        <taxon>Streptosporangiales</taxon>
        <taxon>Thermomonosporaceae</taxon>
        <taxon>Actinoallomurus</taxon>
    </lineage>
</organism>
<feature type="transmembrane region" description="Helical" evidence="1">
    <location>
        <begin position="7"/>
        <end position="24"/>
    </location>
</feature>
<feature type="transmembrane region" description="Helical" evidence="1">
    <location>
        <begin position="68"/>
        <end position="87"/>
    </location>
</feature>
<dbReference type="AlphaFoldDB" id="A0A9W6RKV3"/>
<feature type="transmembrane region" description="Helical" evidence="1">
    <location>
        <begin position="30"/>
        <end position="47"/>
    </location>
</feature>
<proteinExistence type="predicted"/>
<gene>
    <name evidence="2" type="ORF">Airi01_050970</name>
</gene>
<keyword evidence="1" id="KW-0812">Transmembrane</keyword>